<reference evidence="1" key="1">
    <citation type="journal article" date="2014" name="Front. Microbiol.">
        <title>High frequency of phylogenetically diverse reductive dehalogenase-homologous genes in deep subseafloor sedimentary metagenomes.</title>
        <authorList>
            <person name="Kawai M."/>
            <person name="Futagami T."/>
            <person name="Toyoda A."/>
            <person name="Takaki Y."/>
            <person name="Nishi S."/>
            <person name="Hori S."/>
            <person name="Arai W."/>
            <person name="Tsubouchi T."/>
            <person name="Morono Y."/>
            <person name="Uchiyama I."/>
            <person name="Ito T."/>
            <person name="Fujiyama A."/>
            <person name="Inagaki F."/>
            <person name="Takami H."/>
        </authorList>
    </citation>
    <scope>NUCLEOTIDE SEQUENCE</scope>
    <source>
        <strain evidence="1">Expedition CK06-06</strain>
    </source>
</reference>
<name>X0VS71_9ZZZZ</name>
<dbReference type="AlphaFoldDB" id="X0VS71"/>
<evidence type="ECO:0008006" key="2">
    <source>
        <dbReference type="Google" id="ProtNLM"/>
    </source>
</evidence>
<sequence length="92" mass="10630">MLPTFEQHLFVGVDASIKHDCAAVVAAYHDQEQGKVVLAKHRIWYPSPKEPLDLDGTIGDYLRYLHRNYSVQEIDFDPYQMHDLSTRLRSDG</sequence>
<proteinExistence type="predicted"/>
<evidence type="ECO:0000313" key="1">
    <source>
        <dbReference type="EMBL" id="GAG21070.1"/>
    </source>
</evidence>
<accession>X0VS71</accession>
<protein>
    <recommendedName>
        <fullName evidence="2">Terminase large subunit gp17-like C-terminal domain-containing protein</fullName>
    </recommendedName>
</protein>
<feature type="non-terminal residue" evidence="1">
    <location>
        <position position="92"/>
    </location>
</feature>
<comment type="caution">
    <text evidence="1">The sequence shown here is derived from an EMBL/GenBank/DDBJ whole genome shotgun (WGS) entry which is preliminary data.</text>
</comment>
<gene>
    <name evidence="1" type="ORF">S01H1_47374</name>
</gene>
<dbReference type="EMBL" id="BARS01030374">
    <property type="protein sequence ID" value="GAG21070.1"/>
    <property type="molecule type" value="Genomic_DNA"/>
</dbReference>
<organism evidence="1">
    <name type="scientific">marine sediment metagenome</name>
    <dbReference type="NCBI Taxonomy" id="412755"/>
    <lineage>
        <taxon>unclassified sequences</taxon>
        <taxon>metagenomes</taxon>
        <taxon>ecological metagenomes</taxon>
    </lineage>
</organism>